<protein>
    <submittedName>
        <fullName evidence="1">Uncharacterized protein</fullName>
    </submittedName>
</protein>
<evidence type="ECO:0000313" key="2">
    <source>
        <dbReference type="Proteomes" id="UP000315700"/>
    </source>
</evidence>
<evidence type="ECO:0000313" key="1">
    <source>
        <dbReference type="EMBL" id="QDT54277.1"/>
    </source>
</evidence>
<sequence length="127" mass="14438">MNKARPFGRAFFVRVSRYPIPPFFTVFLIYTQRGETHFARCFPTFREIAITSPVLFKTGAIGRSATSPDGHTSCVGDAERLEFLRALTTCNTTRLRKQLQQKYLRKAVWQYVSDPVLSSPEVVDVGC</sequence>
<dbReference type="InParanoid" id="A0A517SDU4"/>
<dbReference type="AlphaFoldDB" id="A0A517SDU4"/>
<gene>
    <name evidence="1" type="ORF">Pan44_23050</name>
</gene>
<reference evidence="1 2" key="1">
    <citation type="submission" date="2019-02" db="EMBL/GenBank/DDBJ databases">
        <title>Deep-cultivation of Planctomycetes and their phenomic and genomic characterization uncovers novel biology.</title>
        <authorList>
            <person name="Wiegand S."/>
            <person name="Jogler M."/>
            <person name="Boedeker C."/>
            <person name="Pinto D."/>
            <person name="Vollmers J."/>
            <person name="Rivas-Marin E."/>
            <person name="Kohn T."/>
            <person name="Peeters S.H."/>
            <person name="Heuer A."/>
            <person name="Rast P."/>
            <person name="Oberbeckmann S."/>
            <person name="Bunk B."/>
            <person name="Jeske O."/>
            <person name="Meyerdierks A."/>
            <person name="Storesund J.E."/>
            <person name="Kallscheuer N."/>
            <person name="Luecker S."/>
            <person name="Lage O.M."/>
            <person name="Pohl T."/>
            <person name="Merkel B.J."/>
            <person name="Hornburger P."/>
            <person name="Mueller R.-W."/>
            <person name="Bruemmer F."/>
            <person name="Labrenz M."/>
            <person name="Spormann A.M."/>
            <person name="Op den Camp H."/>
            <person name="Overmann J."/>
            <person name="Amann R."/>
            <person name="Jetten M.S.M."/>
            <person name="Mascher T."/>
            <person name="Medema M.H."/>
            <person name="Devos D.P."/>
            <person name="Kaster A.-K."/>
            <person name="Ovreas L."/>
            <person name="Rohde M."/>
            <person name="Galperin M.Y."/>
            <person name="Jogler C."/>
        </authorList>
    </citation>
    <scope>NUCLEOTIDE SEQUENCE [LARGE SCALE GENOMIC DNA]</scope>
    <source>
        <strain evidence="1 2">Pan44</strain>
    </source>
</reference>
<accession>A0A517SDU4</accession>
<keyword evidence="2" id="KW-1185">Reference proteome</keyword>
<name>A0A517SDU4_9PLAN</name>
<organism evidence="1 2">
    <name type="scientific">Caulifigura coniformis</name>
    <dbReference type="NCBI Taxonomy" id="2527983"/>
    <lineage>
        <taxon>Bacteria</taxon>
        <taxon>Pseudomonadati</taxon>
        <taxon>Planctomycetota</taxon>
        <taxon>Planctomycetia</taxon>
        <taxon>Planctomycetales</taxon>
        <taxon>Planctomycetaceae</taxon>
        <taxon>Caulifigura</taxon>
    </lineage>
</organism>
<dbReference type="EMBL" id="CP036271">
    <property type="protein sequence ID" value="QDT54277.1"/>
    <property type="molecule type" value="Genomic_DNA"/>
</dbReference>
<dbReference type="Proteomes" id="UP000315700">
    <property type="component" value="Chromosome"/>
</dbReference>
<proteinExistence type="predicted"/>
<dbReference type="KEGG" id="ccos:Pan44_23050"/>